<evidence type="ECO:0000256" key="3">
    <source>
        <dbReference type="ARBA" id="ARBA00022840"/>
    </source>
</evidence>
<keyword evidence="3" id="KW-0067">ATP-binding</keyword>
<gene>
    <name evidence="5" type="ORF">SAMN05421543_11771</name>
</gene>
<evidence type="ECO:0000256" key="2">
    <source>
        <dbReference type="ARBA" id="ARBA00022741"/>
    </source>
</evidence>
<dbReference type="CDD" id="cd03230">
    <property type="entry name" value="ABC_DR_subfamily_A"/>
    <property type="match status" value="1"/>
</dbReference>
<dbReference type="GO" id="GO:0016887">
    <property type="term" value="F:ATP hydrolysis activity"/>
    <property type="evidence" value="ECO:0007669"/>
    <property type="project" value="InterPro"/>
</dbReference>
<keyword evidence="6" id="KW-1185">Reference proteome</keyword>
<evidence type="ECO:0000313" key="6">
    <source>
        <dbReference type="Proteomes" id="UP000183508"/>
    </source>
</evidence>
<feature type="domain" description="ABC transporter" evidence="4">
    <location>
        <begin position="2"/>
        <end position="208"/>
    </location>
</feature>
<name>A0A1I7KNA5_9BACL</name>
<dbReference type="PROSITE" id="PS50893">
    <property type="entry name" value="ABC_TRANSPORTER_2"/>
    <property type="match status" value="1"/>
</dbReference>
<dbReference type="InterPro" id="IPR017871">
    <property type="entry name" value="ABC_transporter-like_CS"/>
</dbReference>
<accession>A0A1I7KNA5</accession>
<proteinExistence type="predicted"/>
<keyword evidence="2" id="KW-0547">Nucleotide-binding</keyword>
<dbReference type="EMBL" id="FPBV01000017">
    <property type="protein sequence ID" value="SFU98890.1"/>
    <property type="molecule type" value="Genomic_DNA"/>
</dbReference>
<dbReference type="PANTHER" id="PTHR42939:SF1">
    <property type="entry name" value="ABC TRANSPORTER ATP-BINDING PROTEIN ALBC-RELATED"/>
    <property type="match status" value="1"/>
</dbReference>
<dbReference type="PANTHER" id="PTHR42939">
    <property type="entry name" value="ABC TRANSPORTER ATP-BINDING PROTEIN ALBC-RELATED"/>
    <property type="match status" value="1"/>
</dbReference>
<dbReference type="Proteomes" id="UP000183508">
    <property type="component" value="Unassembled WGS sequence"/>
</dbReference>
<evidence type="ECO:0000313" key="5">
    <source>
        <dbReference type="EMBL" id="SFU98890.1"/>
    </source>
</evidence>
<dbReference type="Gene3D" id="3.40.50.300">
    <property type="entry name" value="P-loop containing nucleotide triphosphate hydrolases"/>
    <property type="match status" value="1"/>
</dbReference>
<keyword evidence="1" id="KW-0813">Transport</keyword>
<dbReference type="Pfam" id="PF00005">
    <property type="entry name" value="ABC_tran"/>
    <property type="match status" value="1"/>
</dbReference>
<dbReference type="SUPFAM" id="SSF52540">
    <property type="entry name" value="P-loop containing nucleoside triphosphate hydrolases"/>
    <property type="match status" value="1"/>
</dbReference>
<evidence type="ECO:0000259" key="4">
    <source>
        <dbReference type="PROSITE" id="PS50893"/>
    </source>
</evidence>
<reference evidence="6" key="1">
    <citation type="submission" date="2016-10" db="EMBL/GenBank/DDBJ databases">
        <authorList>
            <person name="Varghese N."/>
        </authorList>
    </citation>
    <scope>NUCLEOTIDE SEQUENCE [LARGE SCALE GENOMIC DNA]</scope>
    <source>
        <strain evidence="6">DSM 17980</strain>
    </source>
</reference>
<dbReference type="InterPro" id="IPR003439">
    <property type="entry name" value="ABC_transporter-like_ATP-bd"/>
</dbReference>
<dbReference type="InterPro" id="IPR027417">
    <property type="entry name" value="P-loop_NTPase"/>
</dbReference>
<dbReference type="eggNOG" id="COG1131">
    <property type="taxonomic scope" value="Bacteria"/>
</dbReference>
<protein>
    <submittedName>
        <fullName evidence="5">Heme exporter protein A</fullName>
    </submittedName>
</protein>
<evidence type="ECO:0000256" key="1">
    <source>
        <dbReference type="ARBA" id="ARBA00022448"/>
    </source>
</evidence>
<dbReference type="SMART" id="SM00382">
    <property type="entry name" value="AAA"/>
    <property type="match status" value="1"/>
</dbReference>
<sequence>MLALEGVSKAFDLRPVLEEIDFTLAPGCRYLLSAPNGSGKTTLLRIMAGLSRPTRGRVLWNGAPLDPRGRRHIGVVLQQPMVYGDLTGEENLRLFAGLYGVRDARQAARRWLERAGLEDAGRTLVRHYSKGMRQRLAVARALIHEPAVLLLDEPLDGLDLEGRRSVAGWLDETVSRGTAVFAVMHDTASEWRPDVRLTLRWGRLVVVA</sequence>
<dbReference type="PROSITE" id="PS00211">
    <property type="entry name" value="ABC_TRANSPORTER_1"/>
    <property type="match status" value="1"/>
</dbReference>
<dbReference type="GO" id="GO:0005524">
    <property type="term" value="F:ATP binding"/>
    <property type="evidence" value="ECO:0007669"/>
    <property type="project" value="UniProtKB-KW"/>
</dbReference>
<dbReference type="InterPro" id="IPR003593">
    <property type="entry name" value="AAA+_ATPase"/>
</dbReference>
<dbReference type="AlphaFoldDB" id="A0A1I7KNA5"/>
<dbReference type="STRING" id="392015.SAMN05421543_11771"/>
<organism evidence="5 6">
    <name type="scientific">Alicyclobacillus macrosporangiidus</name>
    <dbReference type="NCBI Taxonomy" id="392015"/>
    <lineage>
        <taxon>Bacteria</taxon>
        <taxon>Bacillati</taxon>
        <taxon>Bacillota</taxon>
        <taxon>Bacilli</taxon>
        <taxon>Bacillales</taxon>
        <taxon>Alicyclobacillaceae</taxon>
        <taxon>Alicyclobacillus</taxon>
    </lineage>
</organism>
<dbReference type="InterPro" id="IPR051782">
    <property type="entry name" value="ABC_Transporter_VariousFunc"/>
</dbReference>
<dbReference type="RefSeq" id="WP_074954560.1">
    <property type="nucleotide sequence ID" value="NZ_FPBV01000017.1"/>
</dbReference>
<dbReference type="OrthoDB" id="2290519at2"/>